<comment type="caution">
    <text evidence="2">The sequence shown here is derived from an EMBL/GenBank/DDBJ whole genome shotgun (WGS) entry which is preliminary data.</text>
</comment>
<evidence type="ECO:0000313" key="2">
    <source>
        <dbReference type="EMBL" id="RIB29011.1"/>
    </source>
</evidence>
<evidence type="ECO:0000256" key="1">
    <source>
        <dbReference type="SAM" id="MobiDB-lite"/>
    </source>
</evidence>
<reference evidence="2 3" key="1">
    <citation type="submission" date="2018-06" db="EMBL/GenBank/DDBJ databases">
        <title>Comparative genomics reveals the genomic features of Rhizophagus irregularis, R. cerebriforme, R. diaphanum and Gigaspora rosea, and their symbiotic lifestyle signature.</title>
        <authorList>
            <person name="Morin E."/>
            <person name="San Clemente H."/>
            <person name="Chen E.C.H."/>
            <person name="De La Providencia I."/>
            <person name="Hainaut M."/>
            <person name="Kuo A."/>
            <person name="Kohler A."/>
            <person name="Murat C."/>
            <person name="Tang N."/>
            <person name="Roy S."/>
            <person name="Loubradou J."/>
            <person name="Henrissat B."/>
            <person name="Grigoriev I.V."/>
            <person name="Corradi N."/>
            <person name="Roux C."/>
            <person name="Martin F.M."/>
        </authorList>
    </citation>
    <scope>NUCLEOTIDE SEQUENCE [LARGE SCALE GENOMIC DNA]</scope>
    <source>
        <strain evidence="2 3">DAOM 194757</strain>
    </source>
</reference>
<dbReference type="EMBL" id="QKWP01000049">
    <property type="protein sequence ID" value="RIB29011.1"/>
    <property type="molecule type" value="Genomic_DNA"/>
</dbReference>
<proteinExistence type="predicted"/>
<keyword evidence="3" id="KW-1185">Reference proteome</keyword>
<gene>
    <name evidence="2" type="ORF">C2G38_2028058</name>
</gene>
<dbReference type="Proteomes" id="UP000266673">
    <property type="component" value="Unassembled WGS sequence"/>
</dbReference>
<dbReference type="OrthoDB" id="2420146at2759"/>
<evidence type="ECO:0000313" key="3">
    <source>
        <dbReference type="Proteomes" id="UP000266673"/>
    </source>
</evidence>
<protein>
    <submittedName>
        <fullName evidence="2">Uncharacterized protein</fullName>
    </submittedName>
</protein>
<organism evidence="2 3">
    <name type="scientific">Gigaspora rosea</name>
    <dbReference type="NCBI Taxonomy" id="44941"/>
    <lineage>
        <taxon>Eukaryota</taxon>
        <taxon>Fungi</taxon>
        <taxon>Fungi incertae sedis</taxon>
        <taxon>Mucoromycota</taxon>
        <taxon>Glomeromycotina</taxon>
        <taxon>Glomeromycetes</taxon>
        <taxon>Diversisporales</taxon>
        <taxon>Gigasporaceae</taxon>
        <taxon>Gigaspora</taxon>
    </lineage>
</organism>
<name>A0A397W4J3_9GLOM</name>
<accession>A0A397W4J3</accession>
<feature type="region of interest" description="Disordered" evidence="1">
    <location>
        <begin position="80"/>
        <end position="99"/>
    </location>
</feature>
<dbReference type="AlphaFoldDB" id="A0A397W4J3"/>
<sequence length="123" mass="14190">MVVARDYNGEKGQLSFLKHIVFSEQLPKVNNTVIIMLDKLGRFFIHIPVPLEDRENQTSCNGWIVVSILVNDLERGENKLTKEDLDDDENDVEKGTDEVSEKIEEALDTSFRLAAEIYKIEHW</sequence>